<dbReference type="GO" id="GO:0005524">
    <property type="term" value="F:ATP binding"/>
    <property type="evidence" value="ECO:0007669"/>
    <property type="project" value="UniProtKB-UniRule"/>
</dbReference>
<sequence length="422" mass="47795">MNAMSVLLLGADYYGTLAAARCYGKNGIDVTMADDNPQARGLYSRWVTRKLSHPSIKSPNDLVDWLVQWGERHPGTLLYPPNDHLSWLFAEHRDRLGKHYEMYSPSEAVIATLLDKSRLHEACAAVGIEVPETHDLGPEGANSPIVSRLKFPVLLKPRTQIFMEGGVKGIIVEDRASLGPELERYRSMARFNKVLTDKHPGIAEPMVQEYLTAAETNIFSVSGFVSKDGEFVARAAMKVLQRPRKVGIGLCFEGREVELALLDKLQALCKHIGYHGAFESEFIVMGDRRLLIDFNPRFYSQMGFDVARGLRLPLLVWHAARSDRSMLSRELDKAQSWKATGREVYCHKTMLDLVLTLQGLSGQMSRSDVKRWRKWYADHRSAATDAVRDPEDQKPAMIDAMQWVSHFAKHPRSFVRSFVLNR</sequence>
<dbReference type="Proteomes" id="UP000064967">
    <property type="component" value="Chromosome"/>
</dbReference>
<dbReference type="EMBL" id="CP012333">
    <property type="protein sequence ID" value="AKU99240.1"/>
    <property type="molecule type" value="Genomic_DNA"/>
</dbReference>
<evidence type="ECO:0000256" key="1">
    <source>
        <dbReference type="PROSITE-ProRule" id="PRU00409"/>
    </source>
</evidence>
<dbReference type="AlphaFoldDB" id="A0A0K1Q0E3"/>
<gene>
    <name evidence="3" type="ORF">AKJ09_05904</name>
</gene>
<organism evidence="3 4">
    <name type="scientific">Labilithrix luteola</name>
    <dbReference type="NCBI Taxonomy" id="1391654"/>
    <lineage>
        <taxon>Bacteria</taxon>
        <taxon>Pseudomonadati</taxon>
        <taxon>Myxococcota</taxon>
        <taxon>Polyangia</taxon>
        <taxon>Polyangiales</taxon>
        <taxon>Labilitrichaceae</taxon>
        <taxon>Labilithrix</taxon>
    </lineage>
</organism>
<dbReference type="STRING" id="1391654.AKJ09_05904"/>
<dbReference type="PATRIC" id="fig|1391654.3.peg.5990"/>
<name>A0A0K1Q0E3_9BACT</name>
<dbReference type="PROSITE" id="PS50975">
    <property type="entry name" value="ATP_GRASP"/>
    <property type="match status" value="1"/>
</dbReference>
<dbReference type="KEGG" id="llu:AKJ09_05904"/>
<dbReference type="GO" id="GO:0046872">
    <property type="term" value="F:metal ion binding"/>
    <property type="evidence" value="ECO:0007669"/>
    <property type="project" value="InterPro"/>
</dbReference>
<accession>A0A0K1Q0E3</accession>
<protein>
    <recommendedName>
        <fullName evidence="2">ATP-grasp domain-containing protein</fullName>
    </recommendedName>
</protein>
<proteinExistence type="predicted"/>
<evidence type="ECO:0000259" key="2">
    <source>
        <dbReference type="PROSITE" id="PS50975"/>
    </source>
</evidence>
<dbReference type="SUPFAM" id="SSF56059">
    <property type="entry name" value="Glutathione synthetase ATP-binding domain-like"/>
    <property type="match status" value="1"/>
</dbReference>
<evidence type="ECO:0000313" key="3">
    <source>
        <dbReference type="EMBL" id="AKU99240.1"/>
    </source>
</evidence>
<dbReference type="Gene3D" id="3.30.470.20">
    <property type="entry name" value="ATP-grasp fold, B domain"/>
    <property type="match status" value="1"/>
</dbReference>
<keyword evidence="1" id="KW-0067">ATP-binding</keyword>
<evidence type="ECO:0000313" key="4">
    <source>
        <dbReference type="Proteomes" id="UP000064967"/>
    </source>
</evidence>
<keyword evidence="4" id="KW-1185">Reference proteome</keyword>
<keyword evidence="1" id="KW-0547">Nucleotide-binding</keyword>
<feature type="domain" description="ATP-grasp" evidence="2">
    <location>
        <begin position="120"/>
        <end position="321"/>
    </location>
</feature>
<reference evidence="3 4" key="1">
    <citation type="submission" date="2015-08" db="EMBL/GenBank/DDBJ databases">
        <authorList>
            <person name="Babu N.S."/>
            <person name="Beckwith C.J."/>
            <person name="Beseler K.G."/>
            <person name="Brison A."/>
            <person name="Carone J.V."/>
            <person name="Caskin T.P."/>
            <person name="Diamond M."/>
            <person name="Durham M.E."/>
            <person name="Foxe J.M."/>
            <person name="Go M."/>
            <person name="Henderson B.A."/>
            <person name="Jones I.B."/>
            <person name="McGettigan J.A."/>
            <person name="Micheletti S.J."/>
            <person name="Nasrallah M.E."/>
            <person name="Ortiz D."/>
            <person name="Piller C.R."/>
            <person name="Privatt S.R."/>
            <person name="Schneider S.L."/>
            <person name="Sharp S."/>
            <person name="Smith T.C."/>
            <person name="Stanton J.D."/>
            <person name="Ullery H.E."/>
            <person name="Wilson R.J."/>
            <person name="Serrano M.G."/>
            <person name="Buck G."/>
            <person name="Lee V."/>
            <person name="Wang Y."/>
            <person name="Carvalho R."/>
            <person name="Voegtly L."/>
            <person name="Shi R."/>
            <person name="Duckworth R."/>
            <person name="Johnson A."/>
            <person name="Loviza R."/>
            <person name="Walstead R."/>
            <person name="Shah Z."/>
            <person name="Kiflezghi M."/>
            <person name="Wade K."/>
            <person name="Ball S.L."/>
            <person name="Bradley K.W."/>
            <person name="Asai D.J."/>
            <person name="Bowman C.A."/>
            <person name="Russell D.A."/>
            <person name="Pope W.H."/>
            <person name="Jacobs-Sera D."/>
            <person name="Hendrix R.W."/>
            <person name="Hatfull G.F."/>
        </authorList>
    </citation>
    <scope>NUCLEOTIDE SEQUENCE [LARGE SCALE GENOMIC DNA]</scope>
    <source>
        <strain evidence="3 4">DSM 27648</strain>
    </source>
</reference>
<dbReference type="InterPro" id="IPR011761">
    <property type="entry name" value="ATP-grasp"/>
</dbReference>